<organism evidence="1 2">
    <name type="scientific">Apiospora kogelbergensis</name>
    <dbReference type="NCBI Taxonomy" id="1337665"/>
    <lineage>
        <taxon>Eukaryota</taxon>
        <taxon>Fungi</taxon>
        <taxon>Dikarya</taxon>
        <taxon>Ascomycota</taxon>
        <taxon>Pezizomycotina</taxon>
        <taxon>Sordariomycetes</taxon>
        <taxon>Xylariomycetidae</taxon>
        <taxon>Amphisphaeriales</taxon>
        <taxon>Apiosporaceae</taxon>
        <taxon>Apiospora</taxon>
    </lineage>
</organism>
<dbReference type="AlphaFoldDB" id="A0AAW0QGX6"/>
<comment type="caution">
    <text evidence="1">The sequence shown here is derived from an EMBL/GenBank/DDBJ whole genome shotgun (WGS) entry which is preliminary data.</text>
</comment>
<gene>
    <name evidence="1" type="ORF">PG999_012361</name>
</gene>
<accession>A0AAW0QGX6</accession>
<name>A0AAW0QGX6_9PEZI</name>
<proteinExistence type="predicted"/>
<reference evidence="1 2" key="1">
    <citation type="submission" date="2023-01" db="EMBL/GenBank/DDBJ databases">
        <title>Analysis of 21 Apiospora genomes using comparative genomics revels a genus with tremendous synthesis potential of carbohydrate active enzymes and secondary metabolites.</title>
        <authorList>
            <person name="Sorensen T."/>
        </authorList>
    </citation>
    <scope>NUCLEOTIDE SEQUENCE [LARGE SCALE GENOMIC DNA]</scope>
    <source>
        <strain evidence="1 2">CBS 117206</strain>
    </source>
</reference>
<keyword evidence="2" id="KW-1185">Reference proteome</keyword>
<sequence>MAFATQWAQGSHHRDKQYPPFSVTSENVMTRDSLGGLAESLDSEVQWYFWTQAEKALHEMSDVESFRLACAESILGLVHKPFKRDSEVVESMEAREDRRRRGHHAPDDLMLEISKVISQDGPRKYMERAARRMHTLKFKYDSAMKDTLRSSGADDVMDPVLYMSEDDQTSVGLLYWLAVMFDTVSSSMHHRPLVVPDQECQHQDCADEDTDSPRWILDLFIQDQMDSPTQRTQWPCSYEELAEAVTRSGPVKVLLYRHVAWLQNSLRRGQKREKIEEIIHSAMTLHRYWNITYGKLFRELVRDFPLVPGRIQSWFVCISGHWHLAAMLLADLVETVDKQGLGSSEGLRQRLKGRAVTTLRDTSAKELSDLARVATPSHVDGGGACTVLPQLPDFHPFVNEATILTDPWTIILIQAFSRAAVHLLAHADHCQEHALEAASGEWLAETVRRAEECVKGLWLLGKKSDVARKVADILTDELTVNHGTVVSFS</sequence>
<protein>
    <recommendedName>
        <fullName evidence="3">Regulatory protein alcR</fullName>
    </recommendedName>
</protein>
<dbReference type="EMBL" id="JAQQWP010000009">
    <property type="protein sequence ID" value="KAK8101987.1"/>
    <property type="molecule type" value="Genomic_DNA"/>
</dbReference>
<evidence type="ECO:0008006" key="3">
    <source>
        <dbReference type="Google" id="ProtNLM"/>
    </source>
</evidence>
<dbReference type="Proteomes" id="UP001392437">
    <property type="component" value="Unassembled WGS sequence"/>
</dbReference>
<evidence type="ECO:0000313" key="1">
    <source>
        <dbReference type="EMBL" id="KAK8101987.1"/>
    </source>
</evidence>
<evidence type="ECO:0000313" key="2">
    <source>
        <dbReference type="Proteomes" id="UP001392437"/>
    </source>
</evidence>